<feature type="compositionally biased region" description="Basic residues" evidence="4">
    <location>
        <begin position="142"/>
        <end position="158"/>
    </location>
</feature>
<evidence type="ECO:0000256" key="2">
    <source>
        <dbReference type="ARBA" id="ARBA00022980"/>
    </source>
</evidence>
<dbReference type="HAMAP" id="MF_00358">
    <property type="entry name" value="Ribosomal_bS21"/>
    <property type="match status" value="1"/>
</dbReference>
<gene>
    <name evidence="5" type="ORF">C5167_033181</name>
</gene>
<accession>A0A4Y7KD30</accession>
<dbReference type="PANTHER" id="PTHR21109">
    <property type="entry name" value="MITOCHONDRIAL 28S RIBOSOMAL PROTEIN S21"/>
    <property type="match status" value="1"/>
</dbReference>
<feature type="region of interest" description="Disordered" evidence="4">
    <location>
        <begin position="137"/>
        <end position="193"/>
    </location>
</feature>
<reference evidence="5 6" key="1">
    <citation type="journal article" date="2018" name="Science">
        <title>The opium poppy genome and morphinan production.</title>
        <authorList>
            <person name="Guo L."/>
            <person name="Winzer T."/>
            <person name="Yang X."/>
            <person name="Li Y."/>
            <person name="Ning Z."/>
            <person name="He Z."/>
            <person name="Teodor R."/>
            <person name="Lu Y."/>
            <person name="Bowser T.A."/>
            <person name="Graham I.A."/>
            <person name="Ye K."/>
        </authorList>
    </citation>
    <scope>NUCLEOTIDE SEQUENCE [LARGE SCALE GENOMIC DNA]</scope>
    <source>
        <strain evidence="6">cv. HN1</strain>
        <tissue evidence="5">Leaves</tissue>
    </source>
</reference>
<dbReference type="GO" id="GO:0005840">
    <property type="term" value="C:ribosome"/>
    <property type="evidence" value="ECO:0007669"/>
    <property type="project" value="UniProtKB-KW"/>
</dbReference>
<sequence length="193" mass="22262">MATSSLCNFLSFLLPSQQKTQTLKSLPSQLAPPSSSSTSSPSTLSYQEKNRNGFVPVMSSYESNPSSSNSVVNDELLSVVCPSLAYSNTLFFKTAYNVQVVVDEDEPEEVLLRRFKREVFRAGVINECKRRRFFENKQEEKKRKHKEAAKRNRRRRPFVQRPDKQEMASSEKEKRAKEDDEDNWELPKGNIPY</sequence>
<keyword evidence="3" id="KW-0687">Ribonucleoprotein</keyword>
<keyword evidence="2" id="KW-0689">Ribosomal protein</keyword>
<dbReference type="Proteomes" id="UP000316621">
    <property type="component" value="Chromosome 7"/>
</dbReference>
<dbReference type="PANTHER" id="PTHR21109:SF0">
    <property type="entry name" value="SMALL RIBOSOMAL SUBUNIT PROTEIN BS21M"/>
    <property type="match status" value="1"/>
</dbReference>
<feature type="region of interest" description="Disordered" evidence="4">
    <location>
        <begin position="23"/>
        <end position="47"/>
    </location>
</feature>
<keyword evidence="6" id="KW-1185">Reference proteome</keyword>
<dbReference type="GO" id="GO:0006412">
    <property type="term" value="P:translation"/>
    <property type="evidence" value="ECO:0007669"/>
    <property type="project" value="InterPro"/>
</dbReference>
<dbReference type="Pfam" id="PF01165">
    <property type="entry name" value="Ribosomal_S21"/>
    <property type="match status" value="1"/>
</dbReference>
<dbReference type="Gramene" id="RZC70051">
    <property type="protein sequence ID" value="RZC70051"/>
    <property type="gene ID" value="C5167_033181"/>
</dbReference>
<evidence type="ECO:0000313" key="5">
    <source>
        <dbReference type="EMBL" id="RZC70051.1"/>
    </source>
</evidence>
<feature type="compositionally biased region" description="Basic and acidic residues" evidence="4">
    <location>
        <begin position="161"/>
        <end position="178"/>
    </location>
</feature>
<name>A0A4Y7KD30_PAPSO</name>
<evidence type="ECO:0000256" key="4">
    <source>
        <dbReference type="SAM" id="MobiDB-lite"/>
    </source>
</evidence>
<dbReference type="STRING" id="3469.A0A4Y7KD30"/>
<feature type="compositionally biased region" description="Low complexity" evidence="4">
    <location>
        <begin position="23"/>
        <end position="45"/>
    </location>
</feature>
<dbReference type="GO" id="GO:0003735">
    <property type="term" value="F:structural constituent of ribosome"/>
    <property type="evidence" value="ECO:0007669"/>
    <property type="project" value="InterPro"/>
</dbReference>
<dbReference type="EMBL" id="CM010721">
    <property type="protein sequence ID" value="RZC70051.1"/>
    <property type="molecule type" value="Genomic_DNA"/>
</dbReference>
<evidence type="ECO:0000256" key="3">
    <source>
        <dbReference type="ARBA" id="ARBA00023274"/>
    </source>
</evidence>
<protein>
    <recommendedName>
        <fullName evidence="7">30S ribosomal protein S21, chloroplastic</fullName>
    </recommendedName>
</protein>
<evidence type="ECO:0008006" key="7">
    <source>
        <dbReference type="Google" id="ProtNLM"/>
    </source>
</evidence>
<dbReference type="Gene3D" id="1.20.5.1150">
    <property type="entry name" value="Ribosomal protein S8"/>
    <property type="match status" value="1"/>
</dbReference>
<dbReference type="InterPro" id="IPR038380">
    <property type="entry name" value="Ribosomal_bS21_sf"/>
</dbReference>
<dbReference type="InterPro" id="IPR001911">
    <property type="entry name" value="Ribosomal_bS21"/>
</dbReference>
<dbReference type="GO" id="GO:1990904">
    <property type="term" value="C:ribonucleoprotein complex"/>
    <property type="evidence" value="ECO:0007669"/>
    <property type="project" value="UniProtKB-KW"/>
</dbReference>
<dbReference type="NCBIfam" id="TIGR00030">
    <property type="entry name" value="S21p"/>
    <property type="match status" value="1"/>
</dbReference>
<comment type="similarity">
    <text evidence="1">Belongs to the bacterial ribosomal protein bS21 family.</text>
</comment>
<dbReference type="PRINTS" id="PR00976">
    <property type="entry name" value="RIBOSOMALS21"/>
</dbReference>
<dbReference type="OMA" id="WDYDVEL"/>
<evidence type="ECO:0000313" key="6">
    <source>
        <dbReference type="Proteomes" id="UP000316621"/>
    </source>
</evidence>
<proteinExistence type="inferred from homology"/>
<dbReference type="AlphaFoldDB" id="A0A4Y7KD30"/>
<organism evidence="5 6">
    <name type="scientific">Papaver somniferum</name>
    <name type="common">Opium poppy</name>
    <dbReference type="NCBI Taxonomy" id="3469"/>
    <lineage>
        <taxon>Eukaryota</taxon>
        <taxon>Viridiplantae</taxon>
        <taxon>Streptophyta</taxon>
        <taxon>Embryophyta</taxon>
        <taxon>Tracheophyta</taxon>
        <taxon>Spermatophyta</taxon>
        <taxon>Magnoliopsida</taxon>
        <taxon>Ranunculales</taxon>
        <taxon>Papaveraceae</taxon>
        <taxon>Papaveroideae</taxon>
        <taxon>Papaver</taxon>
    </lineage>
</organism>
<evidence type="ECO:0000256" key="1">
    <source>
        <dbReference type="ARBA" id="ARBA00006640"/>
    </source>
</evidence>